<dbReference type="Proteomes" id="UP000887577">
    <property type="component" value="Unplaced"/>
</dbReference>
<reference evidence="4" key="1">
    <citation type="submission" date="2022-11" db="UniProtKB">
        <authorList>
            <consortium name="WormBaseParasite"/>
        </authorList>
    </citation>
    <scope>IDENTIFICATION</scope>
</reference>
<dbReference type="InterPro" id="IPR036465">
    <property type="entry name" value="vWFA_dom_sf"/>
</dbReference>
<dbReference type="PANTHER" id="PTHR45751">
    <property type="entry name" value="COPINE FAMILY PROTEIN 1"/>
    <property type="match status" value="1"/>
</dbReference>
<evidence type="ECO:0000313" key="3">
    <source>
        <dbReference type="Proteomes" id="UP000887577"/>
    </source>
</evidence>
<dbReference type="InterPro" id="IPR010734">
    <property type="entry name" value="Copine_C"/>
</dbReference>
<dbReference type="SMART" id="SM00327">
    <property type="entry name" value="VWA"/>
    <property type="match status" value="1"/>
</dbReference>
<feature type="region of interest" description="Disordered" evidence="1">
    <location>
        <begin position="13"/>
        <end position="37"/>
    </location>
</feature>
<feature type="compositionally biased region" description="Polar residues" evidence="1">
    <location>
        <begin position="117"/>
        <end position="128"/>
    </location>
</feature>
<feature type="domain" description="VWFA" evidence="2">
    <location>
        <begin position="329"/>
        <end position="519"/>
    </location>
</feature>
<dbReference type="WBParaSite" id="PSU_v2.g15550.t1">
    <property type="protein sequence ID" value="PSU_v2.g15550.t1"/>
    <property type="gene ID" value="PSU_v2.g15550"/>
</dbReference>
<protein>
    <submittedName>
        <fullName evidence="4">VWFA domain-containing protein</fullName>
    </submittedName>
</protein>
<dbReference type="AlphaFoldDB" id="A0A914Y9W2"/>
<dbReference type="InterPro" id="IPR052079">
    <property type="entry name" value="E3_ligase/Copine_domain"/>
</dbReference>
<evidence type="ECO:0000256" key="1">
    <source>
        <dbReference type="SAM" id="MobiDB-lite"/>
    </source>
</evidence>
<accession>A0A914Y9W2</accession>
<feature type="region of interest" description="Disordered" evidence="1">
    <location>
        <begin position="81"/>
        <end position="147"/>
    </location>
</feature>
<dbReference type="PANTHER" id="PTHR45751:SF48">
    <property type="entry name" value="COPINE FAMILY PROTEIN 1"/>
    <property type="match status" value="1"/>
</dbReference>
<sequence>MIFNPFFCNIGQSLDGPGENVAPQGPGQKIDEPDDDPKRLACADIYIQDAIDYIESQRPATSHSNNGGGFIIEEDMLESDKISPLPPKDFPSGPNLSELEKQLQSPSEAAAAAAAKQLSSQQNISADPTSKMIRTNEVFTRPEPSFDDADDAITSAPEIQSIEIPPDQMSENSSNIMDNYDFRPGSSGAYSPPLLKFHAEPSLPGTNNNNLINNNPSTRNVNFELDSDRLMAISPSSPRPSSQTSSFSRHGGSSSHSPAPAPEAPQLWRVSPVPYDETPSLSISERHVYMRKQSSLLSVLHVTSMQEMLLTLTNLEDLAAALRKAGLESTNIIFGIDYTASNKYQGENSFGGKSLHSVNDSSIENPYQQVIRIMGHSLASFATAGSIPVYGFGDASTGDWSVFKLKEGSECQDLEEVLRVYNEVTPKVELSGPTNFAPLIYEAMKICQRIQDYHILVIIADGQVTNERATRKAIVKACEYPLSIIVVGIGDGPWNLMRVFDESLPKRPWDNFHFVEFNEIVREHERSSTDNELAFAIQTLLEIPDQYAMIRRLGLIGGGSRAD</sequence>
<evidence type="ECO:0000259" key="2">
    <source>
        <dbReference type="SMART" id="SM00327"/>
    </source>
</evidence>
<feature type="compositionally biased region" description="Low complexity" evidence="1">
    <location>
        <begin position="234"/>
        <end position="257"/>
    </location>
</feature>
<dbReference type="GO" id="GO:0004842">
    <property type="term" value="F:ubiquitin-protein transferase activity"/>
    <property type="evidence" value="ECO:0007669"/>
    <property type="project" value="TreeGrafter"/>
</dbReference>
<dbReference type="GO" id="GO:0005634">
    <property type="term" value="C:nucleus"/>
    <property type="evidence" value="ECO:0007669"/>
    <property type="project" value="TreeGrafter"/>
</dbReference>
<dbReference type="Pfam" id="PF07002">
    <property type="entry name" value="Copine"/>
    <property type="match status" value="1"/>
</dbReference>
<feature type="region of interest" description="Disordered" evidence="1">
    <location>
        <begin position="199"/>
        <end position="271"/>
    </location>
</feature>
<proteinExistence type="predicted"/>
<dbReference type="SUPFAM" id="SSF53300">
    <property type="entry name" value="vWA-like"/>
    <property type="match status" value="1"/>
</dbReference>
<evidence type="ECO:0000313" key="4">
    <source>
        <dbReference type="WBParaSite" id="PSU_v2.g15550.t1"/>
    </source>
</evidence>
<keyword evidence="3" id="KW-1185">Reference proteome</keyword>
<name>A0A914Y9W2_9BILA</name>
<dbReference type="GO" id="GO:0016567">
    <property type="term" value="P:protein ubiquitination"/>
    <property type="evidence" value="ECO:0007669"/>
    <property type="project" value="TreeGrafter"/>
</dbReference>
<dbReference type="InterPro" id="IPR002035">
    <property type="entry name" value="VWF_A"/>
</dbReference>
<organism evidence="3 4">
    <name type="scientific">Panagrolaimus superbus</name>
    <dbReference type="NCBI Taxonomy" id="310955"/>
    <lineage>
        <taxon>Eukaryota</taxon>
        <taxon>Metazoa</taxon>
        <taxon>Ecdysozoa</taxon>
        <taxon>Nematoda</taxon>
        <taxon>Chromadorea</taxon>
        <taxon>Rhabditida</taxon>
        <taxon>Tylenchina</taxon>
        <taxon>Panagrolaimomorpha</taxon>
        <taxon>Panagrolaimoidea</taxon>
        <taxon>Panagrolaimidae</taxon>
        <taxon>Panagrolaimus</taxon>
    </lineage>
</organism>